<proteinExistence type="inferred from homology"/>
<dbReference type="PANTHER" id="PTHR43576:SF3">
    <property type="entry name" value="ALPHA-L-ARABINOFURANOSIDASE C"/>
    <property type="match status" value="1"/>
</dbReference>
<evidence type="ECO:0000256" key="5">
    <source>
        <dbReference type="ARBA" id="ARBA00022801"/>
    </source>
</evidence>
<protein>
    <recommendedName>
        <fullName evidence="4">non-reducing end alpha-L-arabinofuranosidase</fullName>
        <ecNumber evidence="4">3.2.1.55</ecNumber>
    </recommendedName>
</protein>
<feature type="region of interest" description="Disordered" evidence="8">
    <location>
        <begin position="1"/>
        <end position="48"/>
    </location>
</feature>
<sequence>MSSTAPSSPALPGASSPALPGASSPALPGASSPALPGASSPALPGASSPALPARFTIDPAFAVGKVDPRLFGSFVEHLGRCVYTGIYEPGHPTADAKGLRQDVLDLVRELGTTVIRYPGGNFVSGYKWEDSVGPKDERPRRLDLAWRSTETNRFGLSEYIHFLRKVGGEPLLAVNLGTRGVQEALELQEYANHPSGTARSDQRIAHGDKEPFGIRLWCLGNEVDGDWQTGHKTAEEYGRLAAETARAMRQQDWSEDLKFVACGSSSQGLDTFAAWESTVLQHTYDLVDYISLHAYYEEHDGDRDSFLASAVDMESFIENVVATCDHVGARLKSKKRINLSFDEWNVWYQKRPSPHQVEDWQEAPRILEDVYSVTDAVVFGSLLIALLRHADRVTIACLAQLVNVIAPIMTEPGGAAWKQTTFYPFAQASKYGRGRVLQVNVDSPKYETERFGDVDVLHATAVIDDSTGAVTVFAVNRSQTDALPLEIDLRGIAATGVVEHSVLADSDPEAVNTAAEPERVIPRTAAGTVVQDGALRAVLEPLSWNVIRLA</sequence>
<dbReference type="Gene3D" id="3.20.20.80">
    <property type="entry name" value="Glycosidases"/>
    <property type="match status" value="1"/>
</dbReference>
<dbReference type="GO" id="GO:0046556">
    <property type="term" value="F:alpha-L-arabinofuranosidase activity"/>
    <property type="evidence" value="ECO:0007669"/>
    <property type="project" value="UniProtKB-EC"/>
</dbReference>
<dbReference type="Pfam" id="PF22848">
    <property type="entry name" value="ASD1_dom"/>
    <property type="match status" value="1"/>
</dbReference>
<dbReference type="Gene3D" id="2.60.40.1180">
    <property type="entry name" value="Golgi alpha-mannosidase II"/>
    <property type="match status" value="1"/>
</dbReference>
<dbReference type="PANTHER" id="PTHR43576">
    <property type="entry name" value="ALPHA-L-ARABINOFURANOSIDASE C-RELATED"/>
    <property type="match status" value="1"/>
</dbReference>
<dbReference type="SUPFAM" id="SSF51445">
    <property type="entry name" value="(Trans)glycosidases"/>
    <property type="match status" value="1"/>
</dbReference>
<evidence type="ECO:0000256" key="8">
    <source>
        <dbReference type="SAM" id="MobiDB-lite"/>
    </source>
</evidence>
<keyword evidence="7" id="KW-0326">Glycosidase</keyword>
<dbReference type="SMART" id="SM00813">
    <property type="entry name" value="Alpha-L-AF_C"/>
    <property type="match status" value="1"/>
</dbReference>
<dbReference type="InterPro" id="IPR055235">
    <property type="entry name" value="ASD1_cat"/>
</dbReference>
<comment type="similarity">
    <text evidence="2">Belongs to the glycosyl hydrolase 51 family.</text>
</comment>
<name>A0A4U0ST64_9ACTN</name>
<keyword evidence="5" id="KW-0378">Hydrolase</keyword>
<organism evidence="10 11">
    <name type="scientific">Actinacidiphila oryziradicis</name>
    <dbReference type="NCBI Taxonomy" id="2571141"/>
    <lineage>
        <taxon>Bacteria</taxon>
        <taxon>Bacillati</taxon>
        <taxon>Actinomycetota</taxon>
        <taxon>Actinomycetes</taxon>
        <taxon>Kitasatosporales</taxon>
        <taxon>Streptomycetaceae</taxon>
        <taxon>Actinacidiphila</taxon>
    </lineage>
</organism>
<gene>
    <name evidence="10" type="ORF">FCI23_04205</name>
</gene>
<dbReference type="InterPro" id="IPR013780">
    <property type="entry name" value="Glyco_hydro_b"/>
</dbReference>
<dbReference type="GO" id="GO:0046373">
    <property type="term" value="P:L-arabinose metabolic process"/>
    <property type="evidence" value="ECO:0007669"/>
    <property type="project" value="InterPro"/>
</dbReference>
<evidence type="ECO:0000256" key="2">
    <source>
        <dbReference type="ARBA" id="ARBA00007186"/>
    </source>
</evidence>
<dbReference type="EC" id="3.2.1.55" evidence="4"/>
<dbReference type="SUPFAM" id="SSF51011">
    <property type="entry name" value="Glycosyl hydrolase domain"/>
    <property type="match status" value="1"/>
</dbReference>
<keyword evidence="11" id="KW-1185">Reference proteome</keyword>
<evidence type="ECO:0000256" key="3">
    <source>
        <dbReference type="ARBA" id="ARBA00011165"/>
    </source>
</evidence>
<dbReference type="GO" id="GO:0000272">
    <property type="term" value="P:polysaccharide catabolic process"/>
    <property type="evidence" value="ECO:0007669"/>
    <property type="project" value="TreeGrafter"/>
</dbReference>
<dbReference type="RefSeq" id="WP_136722080.1">
    <property type="nucleotide sequence ID" value="NZ_SUMC01000003.1"/>
</dbReference>
<comment type="caution">
    <text evidence="10">The sequence shown here is derived from an EMBL/GenBank/DDBJ whole genome shotgun (WGS) entry which is preliminary data.</text>
</comment>
<dbReference type="OrthoDB" id="9758333at2"/>
<evidence type="ECO:0000256" key="4">
    <source>
        <dbReference type="ARBA" id="ARBA00012670"/>
    </source>
</evidence>
<feature type="domain" description="Alpha-L-arabinofuranosidase C-terminal" evidence="9">
    <location>
        <begin position="342"/>
        <end position="543"/>
    </location>
</feature>
<evidence type="ECO:0000256" key="7">
    <source>
        <dbReference type="ARBA" id="ARBA00023295"/>
    </source>
</evidence>
<dbReference type="InterPro" id="IPR017853">
    <property type="entry name" value="GH"/>
</dbReference>
<comment type="catalytic activity">
    <reaction evidence="1">
        <text>Hydrolysis of terminal non-reducing alpha-L-arabinofuranoside residues in alpha-L-arabinosides.</text>
        <dbReference type="EC" id="3.2.1.55"/>
    </reaction>
</comment>
<evidence type="ECO:0000313" key="11">
    <source>
        <dbReference type="Proteomes" id="UP000305778"/>
    </source>
</evidence>
<evidence type="ECO:0000313" key="10">
    <source>
        <dbReference type="EMBL" id="TKA12603.1"/>
    </source>
</evidence>
<reference evidence="10 11" key="1">
    <citation type="submission" date="2019-04" db="EMBL/GenBank/DDBJ databases">
        <title>Streptomyces oryziradicis sp. nov., a novel actinomycete isolated from rhizosphere soil of rice (Oryza sativa L.).</title>
        <authorList>
            <person name="Li C."/>
        </authorList>
    </citation>
    <scope>NUCLEOTIDE SEQUENCE [LARGE SCALE GENOMIC DNA]</scope>
    <source>
        <strain evidence="10 11">NEAU-C40</strain>
    </source>
</reference>
<evidence type="ECO:0000259" key="9">
    <source>
        <dbReference type="SMART" id="SM00813"/>
    </source>
</evidence>
<dbReference type="EMBL" id="SUMC01000003">
    <property type="protein sequence ID" value="TKA12603.1"/>
    <property type="molecule type" value="Genomic_DNA"/>
</dbReference>
<comment type="subunit">
    <text evidence="3">Homohexamer; trimer of dimers.</text>
</comment>
<dbReference type="Proteomes" id="UP000305778">
    <property type="component" value="Unassembled WGS sequence"/>
</dbReference>
<dbReference type="Pfam" id="PF06964">
    <property type="entry name" value="Alpha-L-AF_C"/>
    <property type="match status" value="1"/>
</dbReference>
<evidence type="ECO:0000256" key="6">
    <source>
        <dbReference type="ARBA" id="ARBA00023277"/>
    </source>
</evidence>
<dbReference type="InterPro" id="IPR010720">
    <property type="entry name" value="Alpha-L-AF_C"/>
</dbReference>
<keyword evidence="6" id="KW-0119">Carbohydrate metabolism</keyword>
<accession>A0A4U0ST64</accession>
<evidence type="ECO:0000256" key="1">
    <source>
        <dbReference type="ARBA" id="ARBA00001462"/>
    </source>
</evidence>
<dbReference type="AlphaFoldDB" id="A0A4U0ST64"/>